<comment type="caution">
    <text evidence="8">The sequence shown here is derived from an EMBL/GenBank/DDBJ whole genome shotgun (WGS) entry which is preliminary data.</text>
</comment>
<dbReference type="PANTHER" id="PTHR11599">
    <property type="entry name" value="PROTEASOME SUBUNIT ALPHA/BETA"/>
    <property type="match status" value="1"/>
</dbReference>
<sequence>MSSIGTGTAIGIRGKDGVVFGVEKLVTSKLYEQGANKRIFNIDRHIGVTVAGLLADARQLVERAKEESSNYRFNYGSPIPLQHMTNRLSMYVHAYTLHSAVRPFGVSMIVASYDDKGPEMYLIEPSGVSWGYYGCAIGKAKQTAKTEIEKLKMKDMTMEEIVKEVAKIIYVVHDEVKDKSFELELSWVGKVTGGKHQMVPKEIHVAAEKYAKEALEESDDSDEEDL</sequence>
<dbReference type="InterPro" id="IPR001353">
    <property type="entry name" value="Proteasome_sua/b"/>
</dbReference>
<dbReference type="InterPro" id="IPR029055">
    <property type="entry name" value="Ntn_hydrolases_N"/>
</dbReference>
<dbReference type="EMBL" id="PZQS01000008">
    <property type="protein sequence ID" value="PVD26037.1"/>
    <property type="molecule type" value="Genomic_DNA"/>
</dbReference>
<dbReference type="InterPro" id="IPR050115">
    <property type="entry name" value="Proteasome_alpha"/>
</dbReference>
<dbReference type="Gene3D" id="3.60.20.10">
    <property type="entry name" value="Glutamine Phosphoribosylpyrophosphate, subunit 1, domain 1"/>
    <property type="match status" value="1"/>
</dbReference>
<dbReference type="PROSITE" id="PS51475">
    <property type="entry name" value="PROTEASOME_ALPHA_2"/>
    <property type="match status" value="1"/>
</dbReference>
<dbReference type="CDD" id="cd03751">
    <property type="entry name" value="proteasome_alpha_type_3"/>
    <property type="match status" value="1"/>
</dbReference>
<dbReference type="Proteomes" id="UP000245119">
    <property type="component" value="Linkage Group LG8"/>
</dbReference>
<evidence type="ECO:0000256" key="3">
    <source>
        <dbReference type="ARBA" id="ARBA00004496"/>
    </source>
</evidence>
<gene>
    <name evidence="8" type="ORF">C0Q70_13705</name>
</gene>
<dbReference type="GO" id="GO:0005737">
    <property type="term" value="C:cytoplasm"/>
    <property type="evidence" value="ECO:0007669"/>
    <property type="project" value="UniProtKB-SubCell"/>
</dbReference>
<keyword evidence="4" id="KW-0963">Cytoplasm</keyword>
<name>A0A2T7NXY3_POMCA</name>
<dbReference type="STRING" id="400727.A0A2T7NXY3"/>
<evidence type="ECO:0000256" key="2">
    <source>
        <dbReference type="ARBA" id="ARBA00004123"/>
    </source>
</evidence>
<dbReference type="FunFam" id="3.60.20.10:FF:000007">
    <property type="entry name" value="Proteasome subunit alpha type"/>
    <property type="match status" value="1"/>
</dbReference>
<keyword evidence="5 7" id="KW-0647">Proteasome</keyword>
<dbReference type="InterPro" id="IPR023332">
    <property type="entry name" value="Proteasome_alpha-type"/>
</dbReference>
<dbReference type="GO" id="GO:0051603">
    <property type="term" value="P:proteolysis involved in protein catabolic process"/>
    <property type="evidence" value="ECO:0007669"/>
    <property type="project" value="InterPro"/>
</dbReference>
<keyword evidence="9" id="KW-1185">Reference proteome</keyword>
<protein>
    <recommendedName>
        <fullName evidence="10">Proteasome subunit alpha type-3</fullName>
    </recommendedName>
</protein>
<comment type="function">
    <text evidence="1">The proteasome is a multicatalytic proteinase complex which is characterized by its ability to cleave peptides with Arg, Phe, Tyr, Leu, and Glu adjacent to the leaving group at neutral or slightly basic pH. The proteasome has an ATP-dependent proteolytic activity.</text>
</comment>
<evidence type="ECO:0008006" key="10">
    <source>
        <dbReference type="Google" id="ProtNLM"/>
    </source>
</evidence>
<evidence type="ECO:0000256" key="7">
    <source>
        <dbReference type="PROSITE-ProRule" id="PRU00808"/>
    </source>
</evidence>
<proteinExistence type="inferred from homology"/>
<dbReference type="AlphaFoldDB" id="A0A2T7NXY3"/>
<evidence type="ECO:0000256" key="1">
    <source>
        <dbReference type="ARBA" id="ARBA00002000"/>
    </source>
</evidence>
<evidence type="ECO:0000256" key="4">
    <source>
        <dbReference type="ARBA" id="ARBA00022490"/>
    </source>
</evidence>
<comment type="similarity">
    <text evidence="7">Belongs to the peptidase T1A family.</text>
</comment>
<evidence type="ECO:0000256" key="6">
    <source>
        <dbReference type="ARBA" id="ARBA00023242"/>
    </source>
</evidence>
<dbReference type="GO" id="GO:0019773">
    <property type="term" value="C:proteasome core complex, alpha-subunit complex"/>
    <property type="evidence" value="ECO:0007669"/>
    <property type="project" value="UniProtKB-UniRule"/>
</dbReference>
<dbReference type="Pfam" id="PF00227">
    <property type="entry name" value="Proteasome"/>
    <property type="match status" value="1"/>
</dbReference>
<comment type="subcellular location">
    <subcellularLocation>
        <location evidence="3">Cytoplasm</location>
    </subcellularLocation>
    <subcellularLocation>
        <location evidence="2">Nucleus</location>
    </subcellularLocation>
</comment>
<dbReference type="OrthoDB" id="40134at2759"/>
<organism evidence="8 9">
    <name type="scientific">Pomacea canaliculata</name>
    <name type="common">Golden apple snail</name>
    <dbReference type="NCBI Taxonomy" id="400727"/>
    <lineage>
        <taxon>Eukaryota</taxon>
        <taxon>Metazoa</taxon>
        <taxon>Spiralia</taxon>
        <taxon>Lophotrochozoa</taxon>
        <taxon>Mollusca</taxon>
        <taxon>Gastropoda</taxon>
        <taxon>Caenogastropoda</taxon>
        <taxon>Architaenioglossa</taxon>
        <taxon>Ampullarioidea</taxon>
        <taxon>Ampullariidae</taxon>
        <taxon>Pomacea</taxon>
    </lineage>
</organism>
<dbReference type="GO" id="GO:0005634">
    <property type="term" value="C:nucleus"/>
    <property type="evidence" value="ECO:0007669"/>
    <property type="project" value="UniProtKB-SubCell"/>
</dbReference>
<keyword evidence="6" id="KW-0539">Nucleus</keyword>
<reference evidence="8 9" key="1">
    <citation type="submission" date="2018-04" db="EMBL/GenBank/DDBJ databases">
        <title>The genome of golden apple snail Pomacea canaliculata provides insight into stress tolerance and invasive adaptation.</title>
        <authorList>
            <person name="Liu C."/>
            <person name="Liu B."/>
            <person name="Ren Y."/>
            <person name="Zhang Y."/>
            <person name="Wang H."/>
            <person name="Li S."/>
            <person name="Jiang F."/>
            <person name="Yin L."/>
            <person name="Zhang G."/>
            <person name="Qian W."/>
            <person name="Fan W."/>
        </authorList>
    </citation>
    <scope>NUCLEOTIDE SEQUENCE [LARGE SCALE GENOMIC DNA]</scope>
    <source>
        <strain evidence="8">SZHN2017</strain>
        <tissue evidence="8">Muscle</tissue>
    </source>
</reference>
<dbReference type="SUPFAM" id="SSF56235">
    <property type="entry name" value="N-terminal nucleophile aminohydrolases (Ntn hydrolases)"/>
    <property type="match status" value="1"/>
</dbReference>
<accession>A0A2T7NXY3</accession>
<evidence type="ECO:0000256" key="5">
    <source>
        <dbReference type="ARBA" id="ARBA00022942"/>
    </source>
</evidence>
<evidence type="ECO:0000313" key="8">
    <source>
        <dbReference type="EMBL" id="PVD26037.1"/>
    </source>
</evidence>
<evidence type="ECO:0000313" key="9">
    <source>
        <dbReference type="Proteomes" id="UP000245119"/>
    </source>
</evidence>